<dbReference type="PANTHER" id="PTHR42987:SF7">
    <property type="entry name" value="SIGNAL PEPTIDE PEPTIDASE SPPA-RELATED"/>
    <property type="match status" value="1"/>
</dbReference>
<dbReference type="InterPro" id="IPR002142">
    <property type="entry name" value="Peptidase_S49"/>
</dbReference>
<keyword evidence="5" id="KW-0472">Membrane</keyword>
<gene>
    <name evidence="7" type="ORF">N47_A10150</name>
</gene>
<keyword evidence="2 7" id="KW-0645">Protease</keyword>
<dbReference type="GO" id="GO:0004252">
    <property type="term" value="F:serine-type endopeptidase activity"/>
    <property type="evidence" value="ECO:0007669"/>
    <property type="project" value="InterPro"/>
</dbReference>
<keyword evidence="5" id="KW-1133">Transmembrane helix</keyword>
<organism evidence="7">
    <name type="scientific">uncultured Desulfobacterium sp</name>
    <dbReference type="NCBI Taxonomy" id="201089"/>
    <lineage>
        <taxon>Bacteria</taxon>
        <taxon>Pseudomonadati</taxon>
        <taxon>Thermodesulfobacteriota</taxon>
        <taxon>Desulfobacteria</taxon>
        <taxon>Desulfobacterales</taxon>
        <taxon>Desulfobacteriaceae</taxon>
        <taxon>Desulfobacterium</taxon>
        <taxon>environmental samples</taxon>
    </lineage>
</organism>
<keyword evidence="5" id="KW-0812">Transmembrane</keyword>
<sequence>MFSRRHPFLFSVLVFSSIFFATILGVSILVFLGTRDPDFNMGEKVGVVEISGIITESKEIIRNIKKYREDDSIKAIILRIDSPGGAVGPSQEIFRETRKTIGIKKIIASMGTAAASGGYYIAAGTNGIMANPGTITGSIGVIIGFTNFEEILQKIGLYSVVVKSGEYKDIGSPVRKMTEKEKKLLQTFVDNTHMQFVDAVSKGRNMDIAKVKAIADGRIFTGEMAKNLGLVDRLGNLEDAIEWAGRLGGIKGKISAVYSKKSDSSFLDYFVESSAKKIVSHVVNPEFYSGYILKPPL</sequence>
<evidence type="ECO:0000256" key="4">
    <source>
        <dbReference type="ARBA" id="ARBA00022825"/>
    </source>
</evidence>
<comment type="similarity">
    <text evidence="1">Belongs to the peptidase S49 family.</text>
</comment>
<dbReference type="CDD" id="cd07023">
    <property type="entry name" value="S49_Sppa_N_C"/>
    <property type="match status" value="1"/>
</dbReference>
<dbReference type="EMBL" id="FR695864">
    <property type="protein sequence ID" value="CBX26986.1"/>
    <property type="molecule type" value="Genomic_DNA"/>
</dbReference>
<evidence type="ECO:0000256" key="5">
    <source>
        <dbReference type="SAM" id="Phobius"/>
    </source>
</evidence>
<dbReference type="NCBIfam" id="TIGR00706">
    <property type="entry name" value="SppA_dom"/>
    <property type="match status" value="1"/>
</dbReference>
<feature type="domain" description="Peptidase S49" evidence="6">
    <location>
        <begin position="103"/>
        <end position="247"/>
    </location>
</feature>
<dbReference type="InterPro" id="IPR004635">
    <property type="entry name" value="Pept_S49_SppA"/>
</dbReference>
<evidence type="ECO:0000259" key="6">
    <source>
        <dbReference type="Pfam" id="PF01343"/>
    </source>
</evidence>
<keyword evidence="4" id="KW-0720">Serine protease</keyword>
<protein>
    <submittedName>
        <fullName evidence="7">Putative protease slr0021</fullName>
    </submittedName>
</protein>
<dbReference type="GO" id="GO:0004176">
    <property type="term" value="F:ATP-dependent peptidase activity"/>
    <property type="evidence" value="ECO:0007669"/>
    <property type="project" value="InterPro"/>
</dbReference>
<dbReference type="Gene3D" id="3.90.226.10">
    <property type="entry name" value="2-enoyl-CoA Hydratase, Chain A, domain 1"/>
    <property type="match status" value="1"/>
</dbReference>
<accession>E1Y8U2</accession>
<evidence type="ECO:0000313" key="7">
    <source>
        <dbReference type="EMBL" id="CBX26986.1"/>
    </source>
</evidence>
<proteinExistence type="inferred from homology"/>
<dbReference type="Pfam" id="PF01343">
    <property type="entry name" value="Peptidase_S49"/>
    <property type="match status" value="1"/>
</dbReference>
<name>E1Y8U2_9BACT</name>
<evidence type="ECO:0000256" key="1">
    <source>
        <dbReference type="ARBA" id="ARBA00008683"/>
    </source>
</evidence>
<dbReference type="GO" id="GO:0006508">
    <property type="term" value="P:proteolysis"/>
    <property type="evidence" value="ECO:0007669"/>
    <property type="project" value="UniProtKB-KW"/>
</dbReference>
<dbReference type="PANTHER" id="PTHR42987">
    <property type="entry name" value="PEPTIDASE S49"/>
    <property type="match status" value="1"/>
</dbReference>
<evidence type="ECO:0000256" key="3">
    <source>
        <dbReference type="ARBA" id="ARBA00022801"/>
    </source>
</evidence>
<evidence type="ECO:0000256" key="2">
    <source>
        <dbReference type="ARBA" id="ARBA00022670"/>
    </source>
</evidence>
<dbReference type="InterPro" id="IPR047272">
    <property type="entry name" value="S49_SppA_C"/>
</dbReference>
<dbReference type="InterPro" id="IPR029045">
    <property type="entry name" value="ClpP/crotonase-like_dom_sf"/>
</dbReference>
<dbReference type="InterPro" id="IPR001907">
    <property type="entry name" value="ClpP"/>
</dbReference>
<keyword evidence="3" id="KW-0378">Hydrolase</keyword>
<dbReference type="SUPFAM" id="SSF52096">
    <property type="entry name" value="ClpP/crotonase"/>
    <property type="match status" value="1"/>
</dbReference>
<dbReference type="AlphaFoldDB" id="E1Y8U2"/>
<reference evidence="7" key="1">
    <citation type="journal article" date="2011" name="Environ. Microbiol.">
        <title>Genomic insights into the metabolic potential of the polycyclic aromatic hydrocarbon degrading sulfate-reducing Deltaproteobacterium N47.</title>
        <authorList>
            <person name="Bergmann F."/>
            <person name="Selesi D."/>
            <person name="Weinmaier T."/>
            <person name="Tischler P."/>
            <person name="Rattei T."/>
            <person name="Meckenstock R.U."/>
        </authorList>
    </citation>
    <scope>NUCLEOTIDE SEQUENCE</scope>
</reference>
<dbReference type="PRINTS" id="PR00127">
    <property type="entry name" value="CLPPROTEASEP"/>
</dbReference>
<feature type="transmembrane region" description="Helical" evidence="5">
    <location>
        <begin position="7"/>
        <end position="32"/>
    </location>
</feature>